<sequence>MRFALNSDVLFCVNQSAAISMGWGILHFSFTLTNLLIILGCGSKSNPQSEDDPFHESRECLRKNKKAVNFGVFCKRKGMLLTTENEKCFQFPKGNEIGEYVFVGLKEAAAQT</sequence>
<reference evidence="1 2" key="1">
    <citation type="submission" date="2024-01" db="EMBL/GenBank/DDBJ databases">
        <title>The genomes of 5 underutilized Papilionoideae crops provide insights into root nodulation and disease resistanc.</title>
        <authorList>
            <person name="Jiang F."/>
        </authorList>
    </citation>
    <scope>NUCLEOTIDE SEQUENCE [LARGE SCALE GENOMIC DNA]</scope>
    <source>
        <strain evidence="1">DUOXIRENSHENG_FW03</strain>
        <tissue evidence="1">Leaves</tissue>
    </source>
</reference>
<comment type="caution">
    <text evidence="1">The sequence shown here is derived from an EMBL/GenBank/DDBJ whole genome shotgun (WGS) entry which is preliminary data.</text>
</comment>
<keyword evidence="2" id="KW-1185">Reference proteome</keyword>
<protein>
    <submittedName>
        <fullName evidence="1">Uncharacterized protein</fullName>
    </submittedName>
</protein>
<dbReference type="AlphaFoldDB" id="A0AAN9S5X8"/>
<dbReference type="Proteomes" id="UP001386955">
    <property type="component" value="Unassembled WGS sequence"/>
</dbReference>
<gene>
    <name evidence="1" type="ORF">VNO78_24620</name>
</gene>
<accession>A0AAN9S5X8</accession>
<evidence type="ECO:0000313" key="2">
    <source>
        <dbReference type="Proteomes" id="UP001386955"/>
    </source>
</evidence>
<organism evidence="1 2">
    <name type="scientific">Psophocarpus tetragonolobus</name>
    <name type="common">Winged bean</name>
    <name type="synonym">Dolichos tetragonolobus</name>
    <dbReference type="NCBI Taxonomy" id="3891"/>
    <lineage>
        <taxon>Eukaryota</taxon>
        <taxon>Viridiplantae</taxon>
        <taxon>Streptophyta</taxon>
        <taxon>Embryophyta</taxon>
        <taxon>Tracheophyta</taxon>
        <taxon>Spermatophyta</taxon>
        <taxon>Magnoliopsida</taxon>
        <taxon>eudicotyledons</taxon>
        <taxon>Gunneridae</taxon>
        <taxon>Pentapetalae</taxon>
        <taxon>rosids</taxon>
        <taxon>fabids</taxon>
        <taxon>Fabales</taxon>
        <taxon>Fabaceae</taxon>
        <taxon>Papilionoideae</taxon>
        <taxon>50 kb inversion clade</taxon>
        <taxon>NPAAA clade</taxon>
        <taxon>indigoferoid/millettioid clade</taxon>
        <taxon>Phaseoleae</taxon>
        <taxon>Psophocarpus</taxon>
    </lineage>
</organism>
<proteinExistence type="predicted"/>
<evidence type="ECO:0000313" key="1">
    <source>
        <dbReference type="EMBL" id="KAK7389512.1"/>
    </source>
</evidence>
<dbReference type="EMBL" id="JAYMYS010000006">
    <property type="protein sequence ID" value="KAK7389512.1"/>
    <property type="molecule type" value="Genomic_DNA"/>
</dbReference>
<name>A0AAN9S5X8_PSOTE</name>